<evidence type="ECO:0000313" key="1">
    <source>
        <dbReference type="EMBL" id="JAH51385.1"/>
    </source>
</evidence>
<dbReference type="EMBL" id="GBXM01057192">
    <property type="protein sequence ID" value="JAH51385.1"/>
    <property type="molecule type" value="Transcribed_RNA"/>
</dbReference>
<name>A0A0E9TES2_ANGAN</name>
<organism evidence="1">
    <name type="scientific">Anguilla anguilla</name>
    <name type="common">European freshwater eel</name>
    <name type="synonym">Muraena anguilla</name>
    <dbReference type="NCBI Taxonomy" id="7936"/>
    <lineage>
        <taxon>Eukaryota</taxon>
        <taxon>Metazoa</taxon>
        <taxon>Chordata</taxon>
        <taxon>Craniata</taxon>
        <taxon>Vertebrata</taxon>
        <taxon>Euteleostomi</taxon>
        <taxon>Actinopterygii</taxon>
        <taxon>Neopterygii</taxon>
        <taxon>Teleostei</taxon>
        <taxon>Anguilliformes</taxon>
        <taxon>Anguillidae</taxon>
        <taxon>Anguilla</taxon>
    </lineage>
</organism>
<sequence length="48" mass="5472">MSDLFSEGLAELQTVRDLSLQQLHHDQELVNRLFEAHSGVLRSLPQGR</sequence>
<protein>
    <submittedName>
        <fullName evidence="1">Uncharacterized protein</fullName>
    </submittedName>
</protein>
<accession>A0A0E9TES2</accession>
<reference evidence="1" key="2">
    <citation type="journal article" date="2015" name="Fish Shellfish Immunol.">
        <title>Early steps in the European eel (Anguilla anguilla)-Vibrio vulnificus interaction in the gills: Role of the RtxA13 toxin.</title>
        <authorList>
            <person name="Callol A."/>
            <person name="Pajuelo D."/>
            <person name="Ebbesson L."/>
            <person name="Teles M."/>
            <person name="MacKenzie S."/>
            <person name="Amaro C."/>
        </authorList>
    </citation>
    <scope>NUCLEOTIDE SEQUENCE</scope>
</reference>
<dbReference type="AlphaFoldDB" id="A0A0E9TES2"/>
<reference evidence="1" key="1">
    <citation type="submission" date="2014-11" db="EMBL/GenBank/DDBJ databases">
        <authorList>
            <person name="Amaro Gonzalez C."/>
        </authorList>
    </citation>
    <scope>NUCLEOTIDE SEQUENCE</scope>
</reference>
<proteinExistence type="predicted"/>